<gene>
    <name evidence="2" type="ORF">NX801_07095</name>
</gene>
<dbReference type="Proteomes" id="UP001431313">
    <property type="component" value="Unassembled WGS sequence"/>
</dbReference>
<comment type="caution">
    <text evidence="2">The sequence shown here is derived from an EMBL/GenBank/DDBJ whole genome shotgun (WGS) entry which is preliminary data.</text>
</comment>
<feature type="region of interest" description="Disordered" evidence="1">
    <location>
        <begin position="359"/>
        <end position="395"/>
    </location>
</feature>
<protein>
    <submittedName>
        <fullName evidence="2">Uncharacterized protein</fullName>
    </submittedName>
</protein>
<evidence type="ECO:0000256" key="1">
    <source>
        <dbReference type="SAM" id="MobiDB-lite"/>
    </source>
</evidence>
<name>A0ABT2CDC6_9ACTN</name>
<dbReference type="Gene3D" id="2.130.10.10">
    <property type="entry name" value="YVTN repeat-like/Quinoprotein amine dehydrogenase"/>
    <property type="match status" value="1"/>
</dbReference>
<proteinExistence type="predicted"/>
<sequence length="441" mass="43428">MRVAVWALANRLGVVAGTPAELLSAVLAGHRRPGPVELPDCPGAAELARELAPLLPVELVQPPEPSGPPGAGPDRPAGGTGAGPVALGDPVAVCAADPLRVTAGYESGAAGHGGLRRAWLRAGQALVREGAPADRALILLTALPGDAHPEVRAALAALAVGTAWRAAPTEPRGAVALAAHRDLLLAADRSGMADGPGGALATGTRPRALAAAPDGTPLLLDERGRLHSAGGPADRLVRAVAATLERHPGTALATAGPTVLVGDRTGSVHAFGLGGVEQTAAHSGRVTALTAMPGTSGARSVVYSGGADGTVRGWVPGRSARPRPLASRPCPVVALGAGGGLLAVAWGDGLVELRRAGAGSAMDTRTDPDTVDSGAKAADPDTVGTGAKAADAGGADTDAARTLSFRPGVPVRAVAVAGGGTLVIGTDETLIRLRPARSAGD</sequence>
<dbReference type="SUPFAM" id="SSF50998">
    <property type="entry name" value="Quinoprotein alcohol dehydrogenase-like"/>
    <property type="match status" value="1"/>
</dbReference>
<feature type="compositionally biased region" description="Pro residues" evidence="1">
    <location>
        <begin position="62"/>
        <end position="71"/>
    </location>
</feature>
<feature type="compositionally biased region" description="Low complexity" evidence="1">
    <location>
        <begin position="381"/>
        <end position="395"/>
    </location>
</feature>
<keyword evidence="3" id="KW-1185">Reference proteome</keyword>
<accession>A0ABT2CDC6</accession>
<feature type="region of interest" description="Disordered" evidence="1">
    <location>
        <begin position="59"/>
        <end position="83"/>
    </location>
</feature>
<dbReference type="InterPro" id="IPR011047">
    <property type="entry name" value="Quinoprotein_ADH-like_sf"/>
</dbReference>
<organism evidence="2 3">
    <name type="scientific">Streptomyces pyxinae</name>
    <dbReference type="NCBI Taxonomy" id="2970734"/>
    <lineage>
        <taxon>Bacteria</taxon>
        <taxon>Bacillati</taxon>
        <taxon>Actinomycetota</taxon>
        <taxon>Actinomycetes</taxon>
        <taxon>Kitasatosporales</taxon>
        <taxon>Streptomycetaceae</taxon>
        <taxon>Streptomyces</taxon>
    </lineage>
</organism>
<dbReference type="RefSeq" id="WP_258786246.1">
    <property type="nucleotide sequence ID" value="NZ_JANUGQ010000004.1"/>
</dbReference>
<dbReference type="InterPro" id="IPR015943">
    <property type="entry name" value="WD40/YVTN_repeat-like_dom_sf"/>
</dbReference>
<evidence type="ECO:0000313" key="3">
    <source>
        <dbReference type="Proteomes" id="UP001431313"/>
    </source>
</evidence>
<evidence type="ECO:0000313" key="2">
    <source>
        <dbReference type="EMBL" id="MCS0635428.1"/>
    </source>
</evidence>
<reference evidence="2" key="1">
    <citation type="submission" date="2022-08" db="EMBL/GenBank/DDBJ databases">
        <authorList>
            <person name="Somphong A."/>
            <person name="Phongsopitanun W."/>
        </authorList>
    </citation>
    <scope>NUCLEOTIDE SEQUENCE</scope>
    <source>
        <strain evidence="2">LP05-1</strain>
    </source>
</reference>
<dbReference type="EMBL" id="JANUGQ010000004">
    <property type="protein sequence ID" value="MCS0635428.1"/>
    <property type="molecule type" value="Genomic_DNA"/>
</dbReference>